<dbReference type="Proteomes" id="UP000033664">
    <property type="component" value="Unassembled WGS sequence"/>
</dbReference>
<sequence>MKTLSWWALLLCSLGVAGYALYAYSFLPLGSLVHPDMQVVFNQHQLAIYVHVFGSLTALALGPWQFLSTLRSRYPQLHRWFGRVYLLVGVLLGGLAGLALAQTAFGGLVSIVGFTGSALVWLITGFMAFFCVMKKDFDAHRRWMIRNFSVTFSAVTLRIYLGAFMASGIPFTDFYPLLAWLSWVPNLLIADWLFNRHPAPR</sequence>
<keyword evidence="3" id="KW-1185">Reference proteome</keyword>
<dbReference type="RefSeq" id="WP_052698264.1">
    <property type="nucleotide sequence ID" value="NZ_CP023397.1"/>
</dbReference>
<feature type="transmembrane region" description="Helical" evidence="1">
    <location>
        <begin position="111"/>
        <end position="133"/>
    </location>
</feature>
<feature type="transmembrane region" description="Helical" evidence="1">
    <location>
        <begin position="47"/>
        <end position="64"/>
    </location>
</feature>
<keyword evidence="1" id="KW-1133">Transmembrane helix</keyword>
<organism evidence="2 3">
    <name type="scientific">Pseudoalteromonas ruthenica</name>
    <dbReference type="NCBI Taxonomy" id="151081"/>
    <lineage>
        <taxon>Bacteria</taxon>
        <taxon>Pseudomonadati</taxon>
        <taxon>Pseudomonadota</taxon>
        <taxon>Gammaproteobacteria</taxon>
        <taxon>Alteromonadales</taxon>
        <taxon>Pseudoalteromonadaceae</taxon>
        <taxon>Pseudoalteromonas</taxon>
    </lineage>
</organism>
<dbReference type="InterPro" id="IPR018750">
    <property type="entry name" value="DUF2306_membrane"/>
</dbReference>
<dbReference type="AlphaFoldDB" id="A0A0F4PY32"/>
<dbReference type="OrthoDB" id="8759010at2"/>
<gene>
    <name evidence="2" type="ORF">TW72_06400</name>
</gene>
<protein>
    <recommendedName>
        <fullName evidence="4">DUF2306 domain-containing protein</fullName>
    </recommendedName>
</protein>
<dbReference type="PATRIC" id="fig|151081.8.peg.2968"/>
<feature type="transmembrane region" description="Helical" evidence="1">
    <location>
        <begin position="145"/>
        <end position="168"/>
    </location>
</feature>
<comment type="caution">
    <text evidence="2">The sequence shown here is derived from an EMBL/GenBank/DDBJ whole genome shotgun (WGS) entry which is preliminary data.</text>
</comment>
<feature type="transmembrane region" description="Helical" evidence="1">
    <location>
        <begin position="84"/>
        <end position="105"/>
    </location>
</feature>
<dbReference type="GeneID" id="58228114"/>
<evidence type="ECO:0000256" key="1">
    <source>
        <dbReference type="SAM" id="Phobius"/>
    </source>
</evidence>
<dbReference type="EMBL" id="JXXZ01000006">
    <property type="protein sequence ID" value="KJZ00328.1"/>
    <property type="molecule type" value="Genomic_DNA"/>
</dbReference>
<evidence type="ECO:0008006" key="4">
    <source>
        <dbReference type="Google" id="ProtNLM"/>
    </source>
</evidence>
<reference evidence="2 3" key="1">
    <citation type="journal article" date="2015" name="BMC Genomics">
        <title>Genome mining reveals unlocked bioactive potential of marine Gram-negative bacteria.</title>
        <authorList>
            <person name="Machado H."/>
            <person name="Sonnenschein E.C."/>
            <person name="Melchiorsen J."/>
            <person name="Gram L."/>
        </authorList>
    </citation>
    <scope>NUCLEOTIDE SEQUENCE [LARGE SCALE GENOMIC DNA]</scope>
    <source>
        <strain evidence="2 3">S3137</strain>
    </source>
</reference>
<evidence type="ECO:0000313" key="2">
    <source>
        <dbReference type="EMBL" id="KJZ00328.1"/>
    </source>
</evidence>
<proteinExistence type="predicted"/>
<keyword evidence="1" id="KW-0812">Transmembrane</keyword>
<dbReference type="eggNOG" id="COG5395">
    <property type="taxonomic scope" value="Bacteria"/>
</dbReference>
<evidence type="ECO:0000313" key="3">
    <source>
        <dbReference type="Proteomes" id="UP000033664"/>
    </source>
</evidence>
<name>A0A0F4PY32_9GAMM</name>
<dbReference type="Pfam" id="PF10067">
    <property type="entry name" value="DUF2306"/>
    <property type="match status" value="1"/>
</dbReference>
<accession>A0A0F4PY32</accession>
<keyword evidence="1" id="KW-0472">Membrane</keyword>